<proteinExistence type="predicted"/>
<evidence type="ECO:0000313" key="3">
    <source>
        <dbReference type="Proteomes" id="UP000275267"/>
    </source>
</evidence>
<evidence type="ECO:0000256" key="1">
    <source>
        <dbReference type="SAM" id="MobiDB-lite"/>
    </source>
</evidence>
<feature type="compositionally biased region" description="Polar residues" evidence="1">
    <location>
        <begin position="75"/>
        <end position="93"/>
    </location>
</feature>
<dbReference type="Proteomes" id="UP000275267">
    <property type="component" value="Unassembled WGS sequence"/>
</dbReference>
<evidence type="ECO:0000313" key="2">
    <source>
        <dbReference type="EMBL" id="RLN12752.1"/>
    </source>
</evidence>
<keyword evidence="3" id="KW-1185">Reference proteome</keyword>
<gene>
    <name evidence="2" type="ORF">C2845_PM09G07180</name>
</gene>
<feature type="compositionally biased region" description="Basic and acidic residues" evidence="1">
    <location>
        <begin position="1"/>
        <end position="22"/>
    </location>
</feature>
<reference evidence="3" key="1">
    <citation type="journal article" date="2019" name="Nat. Commun.">
        <title>The genome of broomcorn millet.</title>
        <authorList>
            <person name="Zou C."/>
            <person name="Miki D."/>
            <person name="Li D."/>
            <person name="Tang Q."/>
            <person name="Xiao L."/>
            <person name="Rajput S."/>
            <person name="Deng P."/>
            <person name="Jia W."/>
            <person name="Huang R."/>
            <person name="Zhang M."/>
            <person name="Sun Y."/>
            <person name="Hu J."/>
            <person name="Fu X."/>
            <person name="Schnable P.S."/>
            <person name="Li F."/>
            <person name="Zhang H."/>
            <person name="Feng B."/>
            <person name="Zhu X."/>
            <person name="Liu R."/>
            <person name="Schnable J.C."/>
            <person name="Zhu J.-K."/>
            <person name="Zhang H."/>
        </authorList>
    </citation>
    <scope>NUCLEOTIDE SEQUENCE [LARGE SCALE GENOMIC DNA]</scope>
</reference>
<sequence length="613" mass="68412">MNREGECDRSPDRQDTVPESKRGSSSNTNWDRAAGDGDKEVSQEGRSRWDHREEMRETRPEPAAKEKHKDGQPDEQATQKSSELNESQNHSSRVGCSFCGLKNHVFEDCKRRSACELCGYNNHGSYDCRREPRWNLGPELCAAQVPDQSFFFIDEHIDHKAAKEKASVALITVINGELTARQIEMEFQNVLSNEHWRWSAKKIADNKFAMRFPSAKMILDYSTFRMGMKNCETQMIIEPWTSSIGSKGKLQQAWFKVKGIPADQRSIRTIARVGGLVGKTMEIDESTRYKAEYVRIKIACRNIYEVPDSAEGTLGVHLYDFFFELEEPENMKRGAQKSSVGVPGVDTQPSPKKMRKDGTHPSSSSNKNMETPAAKNHAMGSGGRHSANISALFPEKVAFSAPGKINLDKANDVKKMGVGCDDIPESQEDSETIPAATYQPSPGGEDESDSSADFEGEINKVLGGEQSRRGVWAVNHDQILVDKSGVYIPDLLNNVVMDGSDKQSNEEGLDFAKMMNPCEMMQKMREERRWIERVQDQTVKGDKAGLMDMKTSASKKRPLSGLYGETTQEKILEGVQVLLACAHRVMATHPAPPPTARLLLPPSDGEREDGEDN</sequence>
<dbReference type="PANTHER" id="PTHR33170">
    <property type="entry name" value="DUF4283 DOMAIN-CONTAINING PROTEIN-RELATED"/>
    <property type="match status" value="1"/>
</dbReference>
<name>A0A3L6S2S3_PANMI</name>
<dbReference type="AlphaFoldDB" id="A0A3L6S2S3"/>
<dbReference type="EMBL" id="PQIB02000006">
    <property type="protein sequence ID" value="RLN12752.1"/>
    <property type="molecule type" value="Genomic_DNA"/>
</dbReference>
<feature type="region of interest" description="Disordered" evidence="1">
    <location>
        <begin position="1"/>
        <end position="93"/>
    </location>
</feature>
<protein>
    <submittedName>
        <fullName evidence="2">Uncharacterized protein</fullName>
    </submittedName>
</protein>
<feature type="compositionally biased region" description="Acidic residues" evidence="1">
    <location>
        <begin position="422"/>
        <end position="431"/>
    </location>
</feature>
<comment type="caution">
    <text evidence="2">The sequence shown here is derived from an EMBL/GenBank/DDBJ whole genome shotgun (WGS) entry which is preliminary data.</text>
</comment>
<feature type="region of interest" description="Disordered" evidence="1">
    <location>
        <begin position="332"/>
        <end position="385"/>
    </location>
</feature>
<feature type="compositionally biased region" description="Polar residues" evidence="1">
    <location>
        <begin position="360"/>
        <end position="369"/>
    </location>
</feature>
<feature type="region of interest" description="Disordered" evidence="1">
    <location>
        <begin position="588"/>
        <end position="613"/>
    </location>
</feature>
<feature type="compositionally biased region" description="Basic and acidic residues" evidence="1">
    <location>
        <begin position="33"/>
        <end position="72"/>
    </location>
</feature>
<dbReference type="PANTHER" id="PTHR33170:SF22">
    <property type="entry name" value="OS10G0417100 PROTEIN"/>
    <property type="match status" value="1"/>
</dbReference>
<accession>A0A3L6S2S3</accession>
<feature type="region of interest" description="Disordered" evidence="1">
    <location>
        <begin position="421"/>
        <end position="452"/>
    </location>
</feature>
<organism evidence="2 3">
    <name type="scientific">Panicum miliaceum</name>
    <name type="common">Proso millet</name>
    <name type="synonym">Broomcorn millet</name>
    <dbReference type="NCBI Taxonomy" id="4540"/>
    <lineage>
        <taxon>Eukaryota</taxon>
        <taxon>Viridiplantae</taxon>
        <taxon>Streptophyta</taxon>
        <taxon>Embryophyta</taxon>
        <taxon>Tracheophyta</taxon>
        <taxon>Spermatophyta</taxon>
        <taxon>Magnoliopsida</taxon>
        <taxon>Liliopsida</taxon>
        <taxon>Poales</taxon>
        <taxon>Poaceae</taxon>
        <taxon>PACMAD clade</taxon>
        <taxon>Panicoideae</taxon>
        <taxon>Panicodae</taxon>
        <taxon>Paniceae</taxon>
        <taxon>Panicinae</taxon>
        <taxon>Panicum</taxon>
        <taxon>Panicum sect. Panicum</taxon>
    </lineage>
</organism>
<dbReference type="OrthoDB" id="695245at2759"/>